<dbReference type="GO" id="GO:0001228">
    <property type="term" value="F:DNA-binding transcription activator activity, RNA polymerase II-specific"/>
    <property type="evidence" value="ECO:0007669"/>
    <property type="project" value="TreeGrafter"/>
</dbReference>
<sequence>MDMSKLAGKDFYEKASPEDRAMELVWMNGAANLANTGNEIILPFNVATKLGADNVSTIANRLSKLFDQKCVLIKDPSISVYRIAPRTKFVDGVPLQPMDTEDHWLISREVHQAVRNGVKIPLVSPRIPRPPNSFILYRQHHHHTVTAENPGVQNTQISRIIAEMWRNETAEVRARFKDLADEKKRLHSQAHPNYQYAPRRPWERARRSPKIHASTVPFISAFPGGQPRLTEAWNKTNGWIDVDGDFIDLLDHANLIYGPNTVAPYNQPDNIDFDEILRQQLERYPLETVHWEPLQGNEFDDTFPIDQLLNLPGSN</sequence>
<dbReference type="InterPro" id="IPR050140">
    <property type="entry name" value="SRY-related_HMG-box_TF-like"/>
</dbReference>
<dbReference type="SMART" id="SM00398">
    <property type="entry name" value="HMG"/>
    <property type="match status" value="1"/>
</dbReference>
<feature type="DNA-binding region" description="HMG box" evidence="4">
    <location>
        <begin position="127"/>
        <end position="195"/>
    </location>
</feature>
<dbReference type="RefSeq" id="XP_056539256.1">
    <property type="nucleotide sequence ID" value="XM_056691550.1"/>
</dbReference>
<comment type="caution">
    <text evidence="6">The sequence shown here is derived from an EMBL/GenBank/DDBJ whole genome shotgun (WGS) entry which is preliminary data.</text>
</comment>
<evidence type="ECO:0000256" key="3">
    <source>
        <dbReference type="ARBA" id="ARBA00023163"/>
    </source>
</evidence>
<reference evidence="6" key="2">
    <citation type="journal article" date="2023" name="IMA Fungus">
        <title>Comparative genomic study of the Penicillium genus elucidates a diverse pangenome and 15 lateral gene transfer events.</title>
        <authorList>
            <person name="Petersen C."/>
            <person name="Sorensen T."/>
            <person name="Nielsen M.R."/>
            <person name="Sondergaard T.E."/>
            <person name="Sorensen J.L."/>
            <person name="Fitzpatrick D.A."/>
            <person name="Frisvad J.C."/>
            <person name="Nielsen K.L."/>
        </authorList>
    </citation>
    <scope>NUCLEOTIDE SEQUENCE</scope>
    <source>
        <strain evidence="6">IBT 26290</strain>
    </source>
</reference>
<dbReference type="PANTHER" id="PTHR10270">
    <property type="entry name" value="SOX TRANSCRIPTION FACTOR"/>
    <property type="match status" value="1"/>
</dbReference>
<dbReference type="SUPFAM" id="SSF47095">
    <property type="entry name" value="HMG-box"/>
    <property type="match status" value="1"/>
</dbReference>
<accession>A0A9W9LFU4</accession>
<dbReference type="GO" id="GO:0005634">
    <property type="term" value="C:nucleus"/>
    <property type="evidence" value="ECO:0007669"/>
    <property type="project" value="UniProtKB-UniRule"/>
</dbReference>
<name>A0A9W9LFU4_9EURO</name>
<dbReference type="InterPro" id="IPR036910">
    <property type="entry name" value="HMG_box_dom_sf"/>
</dbReference>
<dbReference type="Gene3D" id="1.10.30.10">
    <property type="entry name" value="High mobility group box domain"/>
    <property type="match status" value="1"/>
</dbReference>
<dbReference type="PANTHER" id="PTHR10270:SF161">
    <property type="entry name" value="SEX-DETERMINING REGION Y PROTEIN"/>
    <property type="match status" value="1"/>
</dbReference>
<dbReference type="FunFam" id="1.10.30.10:FF:000041">
    <property type="entry name" value="HMG box family protein"/>
    <property type="match status" value="1"/>
</dbReference>
<dbReference type="PROSITE" id="PS50118">
    <property type="entry name" value="HMG_BOX_2"/>
    <property type="match status" value="1"/>
</dbReference>
<proteinExistence type="predicted"/>
<dbReference type="GO" id="GO:0000122">
    <property type="term" value="P:negative regulation of transcription by RNA polymerase II"/>
    <property type="evidence" value="ECO:0007669"/>
    <property type="project" value="TreeGrafter"/>
</dbReference>
<dbReference type="GeneID" id="81430726"/>
<feature type="domain" description="HMG box" evidence="5">
    <location>
        <begin position="127"/>
        <end position="195"/>
    </location>
</feature>
<gene>
    <name evidence="6" type="ORF">N7482_009426</name>
</gene>
<evidence type="ECO:0000256" key="1">
    <source>
        <dbReference type="ARBA" id="ARBA00023015"/>
    </source>
</evidence>
<dbReference type="InterPro" id="IPR009071">
    <property type="entry name" value="HMG_box_dom"/>
</dbReference>
<dbReference type="CDD" id="cd01389">
    <property type="entry name" value="HMG-box_ROX1-like"/>
    <property type="match status" value="1"/>
</dbReference>
<keyword evidence="3" id="KW-0804">Transcription</keyword>
<dbReference type="GO" id="GO:0000978">
    <property type="term" value="F:RNA polymerase II cis-regulatory region sequence-specific DNA binding"/>
    <property type="evidence" value="ECO:0007669"/>
    <property type="project" value="TreeGrafter"/>
</dbReference>
<dbReference type="Proteomes" id="UP001149163">
    <property type="component" value="Unassembled WGS sequence"/>
</dbReference>
<evidence type="ECO:0000256" key="4">
    <source>
        <dbReference type="PROSITE-ProRule" id="PRU00267"/>
    </source>
</evidence>
<evidence type="ECO:0000313" key="7">
    <source>
        <dbReference type="Proteomes" id="UP001149163"/>
    </source>
</evidence>
<keyword evidence="7" id="KW-1185">Reference proteome</keyword>
<protein>
    <recommendedName>
        <fullName evidence="5">HMG box domain-containing protein</fullName>
    </recommendedName>
</protein>
<evidence type="ECO:0000256" key="2">
    <source>
        <dbReference type="ARBA" id="ARBA00023125"/>
    </source>
</evidence>
<keyword evidence="4" id="KW-0539">Nucleus</keyword>
<keyword evidence="1" id="KW-0805">Transcription regulation</keyword>
<evidence type="ECO:0000313" key="6">
    <source>
        <dbReference type="EMBL" id="KAJ5152948.1"/>
    </source>
</evidence>
<dbReference type="Pfam" id="PF00505">
    <property type="entry name" value="HMG_box"/>
    <property type="match status" value="1"/>
</dbReference>
<evidence type="ECO:0000259" key="5">
    <source>
        <dbReference type="PROSITE" id="PS50118"/>
    </source>
</evidence>
<organism evidence="6 7">
    <name type="scientific">Penicillium canariense</name>
    <dbReference type="NCBI Taxonomy" id="189055"/>
    <lineage>
        <taxon>Eukaryota</taxon>
        <taxon>Fungi</taxon>
        <taxon>Dikarya</taxon>
        <taxon>Ascomycota</taxon>
        <taxon>Pezizomycotina</taxon>
        <taxon>Eurotiomycetes</taxon>
        <taxon>Eurotiomycetidae</taxon>
        <taxon>Eurotiales</taxon>
        <taxon>Aspergillaceae</taxon>
        <taxon>Penicillium</taxon>
    </lineage>
</organism>
<reference evidence="6" key="1">
    <citation type="submission" date="2022-11" db="EMBL/GenBank/DDBJ databases">
        <authorList>
            <person name="Petersen C."/>
        </authorList>
    </citation>
    <scope>NUCLEOTIDE SEQUENCE</scope>
    <source>
        <strain evidence="6">IBT 26290</strain>
    </source>
</reference>
<keyword evidence="2 4" id="KW-0238">DNA-binding</keyword>
<dbReference type="AlphaFoldDB" id="A0A9W9LFU4"/>
<dbReference type="GO" id="GO:0030154">
    <property type="term" value="P:cell differentiation"/>
    <property type="evidence" value="ECO:0007669"/>
    <property type="project" value="TreeGrafter"/>
</dbReference>
<dbReference type="EMBL" id="JAPQKN010000007">
    <property type="protein sequence ID" value="KAJ5152948.1"/>
    <property type="molecule type" value="Genomic_DNA"/>
</dbReference>
<dbReference type="OrthoDB" id="6247875at2759"/>